<evidence type="ECO:0000256" key="1">
    <source>
        <dbReference type="SAM" id="Coils"/>
    </source>
</evidence>
<dbReference type="RefSeq" id="XP_001453974.1">
    <property type="nucleotide sequence ID" value="XM_001453937.1"/>
</dbReference>
<feature type="region of interest" description="Disordered" evidence="2">
    <location>
        <begin position="84"/>
        <end position="113"/>
    </location>
</feature>
<dbReference type="KEGG" id="ptm:GSPATT00020248001"/>
<protein>
    <submittedName>
        <fullName evidence="3">Uncharacterized protein</fullName>
    </submittedName>
</protein>
<dbReference type="GeneID" id="5039759"/>
<feature type="coiled-coil region" evidence="1">
    <location>
        <begin position="637"/>
        <end position="664"/>
    </location>
</feature>
<feature type="coiled-coil region" evidence="1">
    <location>
        <begin position="52"/>
        <end position="79"/>
    </location>
</feature>
<gene>
    <name evidence="3" type="ORF">GSPATT00020248001</name>
</gene>
<name>A0DU60_PARTE</name>
<dbReference type="STRING" id="5888.A0DU60"/>
<evidence type="ECO:0000313" key="3">
    <source>
        <dbReference type="EMBL" id="CAK86577.1"/>
    </source>
</evidence>
<evidence type="ECO:0000313" key="4">
    <source>
        <dbReference type="Proteomes" id="UP000000600"/>
    </source>
</evidence>
<feature type="coiled-coil region" evidence="1">
    <location>
        <begin position="122"/>
        <end position="448"/>
    </location>
</feature>
<accession>A0DU60</accession>
<feature type="compositionally biased region" description="Basic and acidic residues" evidence="2">
    <location>
        <begin position="93"/>
        <end position="110"/>
    </location>
</feature>
<dbReference type="HOGENOM" id="CLU_412503_0_0_1"/>
<dbReference type="EMBL" id="CT868585">
    <property type="protein sequence ID" value="CAK86577.1"/>
    <property type="molecule type" value="Genomic_DNA"/>
</dbReference>
<keyword evidence="1" id="KW-0175">Coiled coil</keyword>
<sequence length="666" mass="78718">MKSIQQVNSSSVPIGVKQIDTQLQKVKTLLDVEHQLTLERSFKESKLNKEFAQKLTQKVDQLQQERDKYKKQFEEGLKKVEGSGFGRTSFHSNKSDLDRQIQTERGKQPDRSTLQQIWNEKGEQMQQEIECLKSENNQVTSDLRQAWQEIDQKEQLIKKLELQNSVLVNEIRKLQRKLQQERLNNSEIKAVKQKDISSSQEQLSSEVQYLRNQINELQDEINEYQEMIDSQQQQIEIQKTNNSQLRIERDNCVHNYAIVKAKLEVLFEEKDEMERLKKMDDETLNSLQACVSIQKENIKVLENEKNCLIHSVDQMKQLISNQEIRINDLKNENLNLLEKLAEKPLQINLNLENEIANLQSAQQQDDDLLNKFNNLNDEYQRLNESYLKLQTEYDNQKINITNLEDQIKSDQVINNNLKQENDNLMNQIQNLENQNRKFDQQNSELLAQINIYQTKDDKNCNLIKTLNDTLRENNIQNIHLKNKIKRHIGSYFYILCKILRQKQNNSIYEQKIKKQQAIINGLLTTLEDQKKDDNNLSSVEQEQVEQNDTKPIETDQQKKLQMQNQKMLGKLLRITIKQKQQTKLIQNLTERLTKLKSINDALINKNENNYQEIIKEQDDGEGLKKLRSQNNKLLGKLFRVMSQFNKKNKEIEELKERITQIEGNFR</sequence>
<dbReference type="OrthoDB" id="10675350at2759"/>
<reference evidence="3 4" key="1">
    <citation type="journal article" date="2006" name="Nature">
        <title>Global trends of whole-genome duplications revealed by the ciliate Paramecium tetraurelia.</title>
        <authorList>
            <consortium name="Genoscope"/>
            <person name="Aury J.-M."/>
            <person name="Jaillon O."/>
            <person name="Duret L."/>
            <person name="Noel B."/>
            <person name="Jubin C."/>
            <person name="Porcel B.M."/>
            <person name="Segurens B."/>
            <person name="Daubin V."/>
            <person name="Anthouard V."/>
            <person name="Aiach N."/>
            <person name="Arnaiz O."/>
            <person name="Billaut A."/>
            <person name="Beisson J."/>
            <person name="Blanc I."/>
            <person name="Bouhouche K."/>
            <person name="Camara F."/>
            <person name="Duharcourt S."/>
            <person name="Guigo R."/>
            <person name="Gogendeau D."/>
            <person name="Katinka M."/>
            <person name="Keller A.-M."/>
            <person name="Kissmehl R."/>
            <person name="Klotz C."/>
            <person name="Koll F."/>
            <person name="Le Moue A."/>
            <person name="Lepere C."/>
            <person name="Malinsky S."/>
            <person name="Nowacki M."/>
            <person name="Nowak J.K."/>
            <person name="Plattner H."/>
            <person name="Poulain J."/>
            <person name="Ruiz F."/>
            <person name="Serrano V."/>
            <person name="Zagulski M."/>
            <person name="Dessen P."/>
            <person name="Betermier M."/>
            <person name="Weissenbach J."/>
            <person name="Scarpelli C."/>
            <person name="Schachter V."/>
            <person name="Sperling L."/>
            <person name="Meyer E."/>
            <person name="Cohen J."/>
            <person name="Wincker P."/>
        </authorList>
    </citation>
    <scope>NUCLEOTIDE SEQUENCE [LARGE SCALE GENOMIC DNA]</scope>
    <source>
        <strain evidence="3 4">Stock d4-2</strain>
    </source>
</reference>
<dbReference type="AlphaFoldDB" id="A0DU60"/>
<keyword evidence="4" id="KW-1185">Reference proteome</keyword>
<dbReference type="Proteomes" id="UP000000600">
    <property type="component" value="Unassembled WGS sequence"/>
</dbReference>
<dbReference type="InParanoid" id="A0DU60"/>
<evidence type="ECO:0000256" key="2">
    <source>
        <dbReference type="SAM" id="MobiDB-lite"/>
    </source>
</evidence>
<proteinExistence type="predicted"/>
<organism evidence="3 4">
    <name type="scientific">Paramecium tetraurelia</name>
    <dbReference type="NCBI Taxonomy" id="5888"/>
    <lineage>
        <taxon>Eukaryota</taxon>
        <taxon>Sar</taxon>
        <taxon>Alveolata</taxon>
        <taxon>Ciliophora</taxon>
        <taxon>Intramacronucleata</taxon>
        <taxon>Oligohymenophorea</taxon>
        <taxon>Peniculida</taxon>
        <taxon>Parameciidae</taxon>
        <taxon>Paramecium</taxon>
    </lineage>
</organism>